<dbReference type="STRING" id="158190.SpiGrapes_2983"/>
<dbReference type="eggNOG" id="COG1879">
    <property type="taxonomic scope" value="Bacteria"/>
</dbReference>
<protein>
    <submittedName>
        <fullName evidence="5">Transcriptional regulator</fullName>
    </submittedName>
</protein>
<dbReference type="EMBL" id="CP003155">
    <property type="protein sequence ID" value="AEV30733.1"/>
    <property type="molecule type" value="Genomic_DNA"/>
</dbReference>
<dbReference type="Gene3D" id="1.10.260.40">
    <property type="entry name" value="lambda repressor-like DNA-binding domains"/>
    <property type="match status" value="1"/>
</dbReference>
<dbReference type="HOGENOM" id="CLU_037628_0_1_12"/>
<dbReference type="SUPFAM" id="SSF53822">
    <property type="entry name" value="Periplasmic binding protein-like I"/>
    <property type="match status" value="1"/>
</dbReference>
<proteinExistence type="predicted"/>
<dbReference type="PANTHER" id="PTHR30146:SF109">
    <property type="entry name" value="HTH-TYPE TRANSCRIPTIONAL REGULATOR GALS"/>
    <property type="match status" value="1"/>
</dbReference>
<dbReference type="Proteomes" id="UP000005632">
    <property type="component" value="Chromosome"/>
</dbReference>
<dbReference type="KEGG" id="sgp:SpiGrapes_2983"/>
<dbReference type="SMART" id="SM00354">
    <property type="entry name" value="HTH_LACI"/>
    <property type="match status" value="1"/>
</dbReference>
<dbReference type="PROSITE" id="PS50932">
    <property type="entry name" value="HTH_LACI_2"/>
    <property type="match status" value="1"/>
</dbReference>
<evidence type="ECO:0000313" key="5">
    <source>
        <dbReference type="EMBL" id="AEV30733.1"/>
    </source>
</evidence>
<dbReference type="InterPro" id="IPR028082">
    <property type="entry name" value="Peripla_BP_I"/>
</dbReference>
<dbReference type="SUPFAM" id="SSF47413">
    <property type="entry name" value="lambda repressor-like DNA-binding domains"/>
    <property type="match status" value="1"/>
</dbReference>
<dbReference type="CDD" id="cd01392">
    <property type="entry name" value="HTH_LacI"/>
    <property type="match status" value="1"/>
</dbReference>
<reference evidence="5 6" key="1">
    <citation type="submission" date="2011-11" db="EMBL/GenBank/DDBJ databases">
        <title>Complete sequence of Spirochaeta sp. grapes.</title>
        <authorList>
            <consortium name="US DOE Joint Genome Institute"/>
            <person name="Lucas S."/>
            <person name="Han J."/>
            <person name="Lapidus A."/>
            <person name="Cheng J.-F."/>
            <person name="Goodwin L."/>
            <person name="Pitluck S."/>
            <person name="Peters L."/>
            <person name="Ovchinnikova G."/>
            <person name="Munk A.C."/>
            <person name="Detter J.C."/>
            <person name="Han C."/>
            <person name="Tapia R."/>
            <person name="Land M."/>
            <person name="Hauser L."/>
            <person name="Kyrpides N."/>
            <person name="Ivanova N."/>
            <person name="Pagani I."/>
            <person name="Ritalahtilisa K."/>
            <person name="Loeffler F."/>
            <person name="Woyke T."/>
        </authorList>
    </citation>
    <scope>NUCLEOTIDE SEQUENCE [LARGE SCALE GENOMIC DNA]</scope>
    <source>
        <strain evidence="6">ATCC BAA-1885 / DSM 22778 / Grapes</strain>
    </source>
</reference>
<dbReference type="Pfam" id="PF00356">
    <property type="entry name" value="LacI"/>
    <property type="match status" value="1"/>
</dbReference>
<sequence length="343" mass="37649">MSVTIKDIARVAGVSRGTVDRVLHNRGGVNAEVAAKVREIAEDLGFFPNRAGKVLAALKQPMTFACLLPSIGNPFFEDVIAGFRIAERELSDFGLSIDIKEVKSFDTETHVNAIRELQEKGYSALCITSVDVPQVRMALEKTIAGGIPVVCVNTDIPDCGRLCYIGPDYYHAGKTAAGLLSMISKDKQELLILTGSFNILGHNERIKGFLQGLKEKNVPFEIVETKESLDDDDLAFTVTTQALTMHRQINCIFIAAAGVEGACRAVTKLKREGLVKVLTFDDIPSTKKLVKKNIISFTLCQNPTQQGYQAIQKLFAYMIGNQKNPPTDSITNTIIKIRENIED</sequence>
<name>G8QXT9_SPHPG</name>
<accession>G8QXT9</accession>
<dbReference type="RefSeq" id="WP_014271572.1">
    <property type="nucleotide sequence ID" value="NC_016633.1"/>
</dbReference>
<keyword evidence="3" id="KW-0804">Transcription</keyword>
<dbReference type="OrthoDB" id="569491at2"/>
<evidence type="ECO:0000313" key="6">
    <source>
        <dbReference type="Proteomes" id="UP000005632"/>
    </source>
</evidence>
<dbReference type="InterPro" id="IPR025997">
    <property type="entry name" value="SBP_2_dom"/>
</dbReference>
<dbReference type="PROSITE" id="PS00356">
    <property type="entry name" value="HTH_LACI_1"/>
    <property type="match status" value="1"/>
</dbReference>
<evidence type="ECO:0000259" key="4">
    <source>
        <dbReference type="PROSITE" id="PS50932"/>
    </source>
</evidence>
<evidence type="ECO:0000256" key="2">
    <source>
        <dbReference type="ARBA" id="ARBA00023125"/>
    </source>
</evidence>
<keyword evidence="1" id="KW-0805">Transcription regulation</keyword>
<dbReference type="CDD" id="cd06307">
    <property type="entry name" value="PBP1_sugar_binding"/>
    <property type="match status" value="1"/>
</dbReference>
<evidence type="ECO:0000256" key="3">
    <source>
        <dbReference type="ARBA" id="ARBA00023163"/>
    </source>
</evidence>
<dbReference type="AlphaFoldDB" id="G8QXT9"/>
<keyword evidence="2" id="KW-0238">DNA-binding</keyword>
<organism evidence="5 6">
    <name type="scientific">Sphaerochaeta pleomorpha (strain ATCC BAA-1885 / DSM 22778 / Grapes)</name>
    <dbReference type="NCBI Taxonomy" id="158190"/>
    <lineage>
        <taxon>Bacteria</taxon>
        <taxon>Pseudomonadati</taxon>
        <taxon>Spirochaetota</taxon>
        <taxon>Spirochaetia</taxon>
        <taxon>Spirochaetales</taxon>
        <taxon>Sphaerochaetaceae</taxon>
        <taxon>Sphaerochaeta</taxon>
    </lineage>
</organism>
<dbReference type="InterPro" id="IPR000843">
    <property type="entry name" value="HTH_LacI"/>
</dbReference>
<evidence type="ECO:0000256" key="1">
    <source>
        <dbReference type="ARBA" id="ARBA00023015"/>
    </source>
</evidence>
<dbReference type="InterPro" id="IPR010982">
    <property type="entry name" value="Lambda_DNA-bd_dom_sf"/>
</dbReference>
<dbReference type="PANTHER" id="PTHR30146">
    <property type="entry name" value="LACI-RELATED TRANSCRIPTIONAL REPRESSOR"/>
    <property type="match status" value="1"/>
</dbReference>
<dbReference type="GO" id="GO:0000976">
    <property type="term" value="F:transcription cis-regulatory region binding"/>
    <property type="evidence" value="ECO:0007669"/>
    <property type="project" value="TreeGrafter"/>
</dbReference>
<dbReference type="Pfam" id="PF13407">
    <property type="entry name" value="Peripla_BP_4"/>
    <property type="match status" value="1"/>
</dbReference>
<dbReference type="GO" id="GO:0003700">
    <property type="term" value="F:DNA-binding transcription factor activity"/>
    <property type="evidence" value="ECO:0007669"/>
    <property type="project" value="TreeGrafter"/>
</dbReference>
<keyword evidence="6" id="KW-1185">Reference proteome</keyword>
<dbReference type="Gene3D" id="3.40.50.2300">
    <property type="match status" value="2"/>
</dbReference>
<gene>
    <name evidence="5" type="ordered locus">SpiGrapes_2983</name>
</gene>
<feature type="domain" description="HTH lacI-type" evidence="4">
    <location>
        <begin position="3"/>
        <end position="57"/>
    </location>
</feature>